<organism evidence="1 2">
    <name type="scientific">Streptomyces antimycoticus</name>
    <dbReference type="NCBI Taxonomy" id="68175"/>
    <lineage>
        <taxon>Bacteria</taxon>
        <taxon>Bacillati</taxon>
        <taxon>Actinomycetota</taxon>
        <taxon>Actinomycetes</taxon>
        <taxon>Kitasatosporales</taxon>
        <taxon>Streptomycetaceae</taxon>
        <taxon>Streptomyces</taxon>
        <taxon>Streptomyces violaceusniger group</taxon>
    </lineage>
</organism>
<evidence type="ECO:0000313" key="2">
    <source>
        <dbReference type="Proteomes" id="UP000463951"/>
    </source>
</evidence>
<protein>
    <submittedName>
        <fullName evidence="1">Uncharacterized protein</fullName>
    </submittedName>
</protein>
<evidence type="ECO:0000313" key="1">
    <source>
        <dbReference type="EMBL" id="BBJ41828.1"/>
    </source>
</evidence>
<dbReference type="EMBL" id="AP019620">
    <property type="protein sequence ID" value="BBJ41828.1"/>
    <property type="molecule type" value="Genomic_DNA"/>
</dbReference>
<gene>
    <name evidence="1" type="ORF">SSPO_045460</name>
</gene>
<name>A0A499UPK9_9ACTN</name>
<dbReference type="AlphaFoldDB" id="A0A499UPK9"/>
<reference evidence="1 2" key="1">
    <citation type="journal article" date="2020" name="Int. J. Syst. Evol. Microbiol.">
        <title>Reclassification of Streptomyces castelarensis and Streptomyces sporoclivatus as later heterotypic synonyms of Streptomyces antimycoticus.</title>
        <authorList>
            <person name="Komaki H."/>
            <person name="Tamura T."/>
        </authorList>
    </citation>
    <scope>NUCLEOTIDE SEQUENCE [LARGE SCALE GENOMIC DNA]</scope>
    <source>
        <strain evidence="1 2">NBRC 100767</strain>
    </source>
</reference>
<dbReference type="Proteomes" id="UP000463951">
    <property type="component" value="Chromosome"/>
</dbReference>
<accession>A0A499UPK9</accession>
<proteinExistence type="predicted"/>
<sequence>MGGTPVTGVFTATEWRSSGAAERLSSGAAERLNSEATGVFTVLGDCDDPRRAAGRQASRTTYLMAWIKCGPLPPYGRPSPWRALGSVDRS</sequence>